<dbReference type="Pfam" id="PF00931">
    <property type="entry name" value="NB-ARC"/>
    <property type="match status" value="1"/>
</dbReference>
<accession>A0A922DS87</accession>
<dbReference type="Pfam" id="PF23598">
    <property type="entry name" value="LRR_14"/>
    <property type="match status" value="1"/>
</dbReference>
<evidence type="ECO:0000259" key="4">
    <source>
        <dbReference type="PROSITE" id="PS50104"/>
    </source>
</evidence>
<keyword evidence="1" id="KW-0677">Repeat</keyword>
<organism evidence="5 6">
    <name type="scientific">Carya illinoinensis</name>
    <name type="common">Pecan</name>
    <dbReference type="NCBI Taxonomy" id="32201"/>
    <lineage>
        <taxon>Eukaryota</taxon>
        <taxon>Viridiplantae</taxon>
        <taxon>Streptophyta</taxon>
        <taxon>Embryophyta</taxon>
        <taxon>Tracheophyta</taxon>
        <taxon>Spermatophyta</taxon>
        <taxon>Magnoliopsida</taxon>
        <taxon>eudicotyledons</taxon>
        <taxon>Gunneridae</taxon>
        <taxon>Pentapetalae</taxon>
        <taxon>rosids</taxon>
        <taxon>fabids</taxon>
        <taxon>Fagales</taxon>
        <taxon>Juglandaceae</taxon>
        <taxon>Carya</taxon>
    </lineage>
</organism>
<dbReference type="GO" id="GO:0043531">
    <property type="term" value="F:ADP binding"/>
    <property type="evidence" value="ECO:0007669"/>
    <property type="project" value="InterPro"/>
</dbReference>
<evidence type="ECO:0000256" key="3">
    <source>
        <dbReference type="SAM" id="MobiDB-lite"/>
    </source>
</evidence>
<evidence type="ECO:0000256" key="2">
    <source>
        <dbReference type="ARBA" id="ARBA00023027"/>
    </source>
</evidence>
<feature type="compositionally biased region" description="Basic and acidic residues" evidence="3">
    <location>
        <begin position="16"/>
        <end position="26"/>
    </location>
</feature>
<protein>
    <recommendedName>
        <fullName evidence="4">TIR domain-containing protein</fullName>
    </recommendedName>
</protein>
<sequence length="1255" mass="142478">MGQHESTAARRGSLKRKLEPEFEDRKEDAKVLSLEPRVHRHVNIRHSAMELPKEVHSNPAITSTSFSMASHQTLPSPCPSVCNYDVFLSFRGEDTRKNFTDHLYSALRRVGIHTFRDEGELPRGEIISTELHNAIHGSKISIVVFSKGYAYSKWCLNELVEIIHCAKIRGQTLLPIFYHVDPSDIRKQTGTFADAFARHEELFKNNMEWVKGWREALTEASYRSGWDIKEVANGYESRVIDQIVKEVSSKLKPAEYLDVAIHPVGVNSRVEEMKALLNLETSDLRIVGVYGMGGIGKTTIAKAVYNQIRDTFEGSSCLFNIKEKSEQFNGLVSLQKQLLFDILKMEKLKIDSVDRGIRLIQERTQGRRVLVVLDDVDDLKQIYALVGQCKWFGFGSRVIITTRNEHLLTQAQVNGKYEVRKLDKFESLQLFSWHAFGMVHPIKDYLDLSVSAVNYAGGLPLALEILGCLLFRRSVIEWKSELEILQKTPHETIQKILKRSFDSLDHNRKIMFLDIACFFIGAEKEYVITILDGCGFSSISGINILVQRALLRINNRHILVMHDLIRDMGREIVREESQQYPGKRSRLWFHNDVLSVLHKHTGSEAVEGLILNPFEAVDEENVSIKASVGKGRILNPFEAGDEEHVMTKASVRKGHILDSPELKENLKVEAFEANGFTLHLPELKIEHLKTEAFANMQSLRLLQINAVHLTGSFEYLSKELRWLCWHVCSRKFLPQNFHLENLVVLDMQYSNLKQIWKENRILNNLKVLNLSYSRNLIKSPDFLQFPHLEVLLLDKCRKLVELDESIKHLKGLVRLSLRECKNIRNLPESISNLASLEILNLSGCLKLDKLPEKLGNLTTLKKMFADRTAIKQLPSSFGLLKNLRAISLFGHEGTSLESWLSCFSSWISSPKCLNPMNLVRASVVGFCCLGKLVLNNCNLSEAKNRIDLGGLSSLQELHLSQNNFCRLPQGIGRLSKLQILRLEDCASLHSISELPANLQILFANGCSSMERLSLSASSQLVGLSLNHCRKLLEIQGLNLESISFIEMYGCHNLPSSFRTDLLQYPSTQSATQRLFCVPGSEVPNWFSHQRIGSSISFRVPSLSEGEIRMLLIYAVCTILEKGNSAPNLQVMIHNKTRDYRHVLVRISFNFFAHTSCNLLFLFQAHVIRNKLKTVDFPEKEMEMISGEEIEVSFIYSSLSAIEVSKCGVHLLLEKPNVIDNNGSMVQYLSYDTAKDDEMFAAADDNEVSFPPEGED</sequence>
<dbReference type="PROSITE" id="PS50104">
    <property type="entry name" value="TIR"/>
    <property type="match status" value="1"/>
</dbReference>
<dbReference type="PANTHER" id="PTHR11017:SF562">
    <property type="entry name" value="ADP-RIBOSYL CYCLASE_CYCLIC ADP-RIBOSE HYDROLASE"/>
    <property type="match status" value="1"/>
</dbReference>
<dbReference type="PANTHER" id="PTHR11017">
    <property type="entry name" value="LEUCINE-RICH REPEAT-CONTAINING PROTEIN"/>
    <property type="match status" value="1"/>
</dbReference>
<evidence type="ECO:0000256" key="1">
    <source>
        <dbReference type="ARBA" id="ARBA00022737"/>
    </source>
</evidence>
<feature type="region of interest" description="Disordered" evidence="3">
    <location>
        <begin position="1"/>
        <end position="26"/>
    </location>
</feature>
<evidence type="ECO:0000313" key="5">
    <source>
        <dbReference type="EMBL" id="KAG6689860.1"/>
    </source>
</evidence>
<dbReference type="InterPro" id="IPR058192">
    <property type="entry name" value="WHD_ROQ1-like"/>
</dbReference>
<dbReference type="GO" id="GO:0007165">
    <property type="term" value="P:signal transduction"/>
    <property type="evidence" value="ECO:0007669"/>
    <property type="project" value="InterPro"/>
</dbReference>
<dbReference type="SMART" id="SM00255">
    <property type="entry name" value="TIR"/>
    <property type="match status" value="1"/>
</dbReference>
<dbReference type="EMBL" id="CM031835">
    <property type="protein sequence ID" value="KAG6689860.1"/>
    <property type="molecule type" value="Genomic_DNA"/>
</dbReference>
<dbReference type="AlphaFoldDB" id="A0A922DS87"/>
<evidence type="ECO:0000313" key="6">
    <source>
        <dbReference type="Proteomes" id="UP000811246"/>
    </source>
</evidence>
<name>A0A922DS87_CARIL</name>
<dbReference type="Proteomes" id="UP000811246">
    <property type="component" value="Chromosome 11"/>
</dbReference>
<dbReference type="GO" id="GO:0006952">
    <property type="term" value="P:defense response"/>
    <property type="evidence" value="ECO:0007669"/>
    <property type="project" value="InterPro"/>
</dbReference>
<dbReference type="InterPro" id="IPR044974">
    <property type="entry name" value="Disease_R_plants"/>
</dbReference>
<comment type="caution">
    <text evidence="5">The sequence shown here is derived from an EMBL/GenBank/DDBJ whole genome shotgun (WGS) entry which is preliminary data.</text>
</comment>
<dbReference type="Pfam" id="PF01582">
    <property type="entry name" value="TIR"/>
    <property type="match status" value="1"/>
</dbReference>
<dbReference type="FunFam" id="3.40.50.10140:FF:000007">
    <property type="entry name" value="Disease resistance protein (TIR-NBS-LRR class)"/>
    <property type="match status" value="1"/>
</dbReference>
<proteinExistence type="predicted"/>
<dbReference type="Pfam" id="PF23282">
    <property type="entry name" value="WHD_ROQ1"/>
    <property type="match status" value="1"/>
</dbReference>
<keyword evidence="2" id="KW-0520">NAD</keyword>
<feature type="domain" description="TIR" evidence="4">
    <location>
        <begin position="82"/>
        <end position="251"/>
    </location>
</feature>
<gene>
    <name evidence="5" type="ORF">I3842_11G195100</name>
</gene>
<reference evidence="5" key="1">
    <citation type="submission" date="2021-01" db="EMBL/GenBank/DDBJ databases">
        <authorList>
            <person name="Lovell J.T."/>
            <person name="Bentley N."/>
            <person name="Bhattarai G."/>
            <person name="Jenkins J.W."/>
            <person name="Sreedasyam A."/>
            <person name="Alarcon Y."/>
            <person name="Bock C."/>
            <person name="Boston L."/>
            <person name="Carlson J."/>
            <person name="Cervantes K."/>
            <person name="Clermont K."/>
            <person name="Krom N."/>
            <person name="Kubenka K."/>
            <person name="Mamidi S."/>
            <person name="Mattison C."/>
            <person name="Monteros M."/>
            <person name="Pisani C."/>
            <person name="Plott C."/>
            <person name="Rajasekar S."/>
            <person name="Rhein H.S."/>
            <person name="Rohla C."/>
            <person name="Song M."/>
            <person name="Hilaire R.S."/>
            <person name="Shu S."/>
            <person name="Wells L."/>
            <person name="Wang X."/>
            <person name="Webber J."/>
            <person name="Heerema R.J."/>
            <person name="Klein P."/>
            <person name="Conner P."/>
            <person name="Grauke L."/>
            <person name="Grimwood J."/>
            <person name="Schmutz J."/>
            <person name="Randall J.J."/>
        </authorList>
    </citation>
    <scope>NUCLEOTIDE SEQUENCE</scope>
    <source>
        <tissue evidence="5">Leaf</tissue>
    </source>
</reference>
<dbReference type="InterPro" id="IPR055414">
    <property type="entry name" value="LRR_R13L4/SHOC2-like"/>
</dbReference>
<dbReference type="SMART" id="SM00369">
    <property type="entry name" value="LRR_TYP"/>
    <property type="match status" value="3"/>
</dbReference>
<dbReference type="InterPro" id="IPR002182">
    <property type="entry name" value="NB-ARC"/>
</dbReference>
<dbReference type="GO" id="GO:0051707">
    <property type="term" value="P:response to other organism"/>
    <property type="evidence" value="ECO:0007669"/>
    <property type="project" value="UniProtKB-ARBA"/>
</dbReference>
<dbReference type="InterPro" id="IPR003591">
    <property type="entry name" value="Leu-rich_rpt_typical-subtyp"/>
</dbReference>
<dbReference type="InterPro" id="IPR000157">
    <property type="entry name" value="TIR_dom"/>
</dbReference>